<dbReference type="Pfam" id="PF13302">
    <property type="entry name" value="Acetyltransf_3"/>
    <property type="match status" value="1"/>
</dbReference>
<dbReference type="InterPro" id="IPR000182">
    <property type="entry name" value="GNAT_dom"/>
</dbReference>
<feature type="domain" description="N-acetyltransferase" evidence="2">
    <location>
        <begin position="36"/>
        <end position="193"/>
    </location>
</feature>
<accession>A0ABS3K9S7</accession>
<gene>
    <name evidence="3" type="ORF">IAI60_06310</name>
</gene>
<evidence type="ECO:0000313" key="4">
    <source>
        <dbReference type="Proteomes" id="UP001518990"/>
    </source>
</evidence>
<dbReference type="InterPro" id="IPR016181">
    <property type="entry name" value="Acyl_CoA_acyltransferase"/>
</dbReference>
<dbReference type="Gene3D" id="3.40.630.30">
    <property type="match status" value="1"/>
</dbReference>
<evidence type="ECO:0000259" key="2">
    <source>
        <dbReference type="PROSITE" id="PS51186"/>
    </source>
</evidence>
<dbReference type="Proteomes" id="UP001518990">
    <property type="component" value="Unassembled WGS sequence"/>
</dbReference>
<keyword evidence="4" id="KW-1185">Reference proteome</keyword>
<evidence type="ECO:0000256" key="1">
    <source>
        <dbReference type="SAM" id="MobiDB-lite"/>
    </source>
</evidence>
<dbReference type="InterPro" id="IPR051908">
    <property type="entry name" value="Ribosomal_N-acetyltransferase"/>
</dbReference>
<dbReference type="SUPFAM" id="SSF55729">
    <property type="entry name" value="Acyl-CoA N-acyltransferases (Nat)"/>
    <property type="match status" value="1"/>
</dbReference>
<name>A0ABS3K9S7_9PROT</name>
<sequence length="234" mass="26164">MSTPANTTPEDPPLGPEVDPTPRPLPARVPHRGASVTLEPLGIRHAEELWQAMQGQGTEQSWAYMGYGPFASFADFRRFLGGFATTHDPIAWAVRPHISGAASGWLTLMEIQPANAAIELGNIWFAPRMQRSRAATEAMFLLMRHAMDDLGYRRLVWKCNALNAPSRRAAARLGFVYEGEHRAHLVVKGRRRDTAWFSILAEEWPERRDAIAAWLEDANFDHRGVARRSLSAGI</sequence>
<comment type="caution">
    <text evidence="3">The sequence shown here is derived from an EMBL/GenBank/DDBJ whole genome shotgun (WGS) entry which is preliminary data.</text>
</comment>
<dbReference type="EMBL" id="JACTNF010000004">
    <property type="protein sequence ID" value="MBO1074215.1"/>
    <property type="molecule type" value="Genomic_DNA"/>
</dbReference>
<dbReference type="RefSeq" id="WP_207445784.1">
    <property type="nucleotide sequence ID" value="NZ_CP061091.1"/>
</dbReference>
<organism evidence="3 4">
    <name type="scientific">Roseomonas marmotae</name>
    <dbReference type="NCBI Taxonomy" id="2768161"/>
    <lineage>
        <taxon>Bacteria</taxon>
        <taxon>Pseudomonadati</taxon>
        <taxon>Pseudomonadota</taxon>
        <taxon>Alphaproteobacteria</taxon>
        <taxon>Acetobacterales</taxon>
        <taxon>Roseomonadaceae</taxon>
        <taxon>Roseomonas</taxon>
    </lineage>
</organism>
<dbReference type="PROSITE" id="PS51186">
    <property type="entry name" value="GNAT"/>
    <property type="match status" value="1"/>
</dbReference>
<proteinExistence type="predicted"/>
<feature type="region of interest" description="Disordered" evidence="1">
    <location>
        <begin position="1"/>
        <end position="32"/>
    </location>
</feature>
<feature type="compositionally biased region" description="Pro residues" evidence="1">
    <location>
        <begin position="10"/>
        <end position="27"/>
    </location>
</feature>
<reference evidence="3 4" key="1">
    <citation type="submission" date="2020-09" db="EMBL/GenBank/DDBJ databases">
        <title>Roseomonas.</title>
        <authorList>
            <person name="Zhu W."/>
        </authorList>
    </citation>
    <scope>NUCLEOTIDE SEQUENCE [LARGE SCALE GENOMIC DNA]</scope>
    <source>
        <strain evidence="3 4">1311</strain>
    </source>
</reference>
<protein>
    <submittedName>
        <fullName evidence="3">GNAT family N-acetyltransferase</fullName>
    </submittedName>
</protein>
<evidence type="ECO:0000313" key="3">
    <source>
        <dbReference type="EMBL" id="MBO1074215.1"/>
    </source>
</evidence>
<dbReference type="PANTHER" id="PTHR43441">
    <property type="entry name" value="RIBOSOMAL-PROTEIN-SERINE ACETYLTRANSFERASE"/>
    <property type="match status" value="1"/>
</dbReference>
<dbReference type="PANTHER" id="PTHR43441:SF2">
    <property type="entry name" value="FAMILY ACETYLTRANSFERASE, PUTATIVE (AFU_ORTHOLOGUE AFUA_7G00850)-RELATED"/>
    <property type="match status" value="1"/>
</dbReference>